<comment type="similarity">
    <text evidence="1">Belongs to the UPF0065 (bug) family.</text>
</comment>
<proteinExistence type="inferred from homology"/>
<evidence type="ECO:0000256" key="1">
    <source>
        <dbReference type="ARBA" id="ARBA00006987"/>
    </source>
</evidence>
<dbReference type="STRING" id="1963862.B4O97_06085"/>
<dbReference type="EMBL" id="MWQY01000005">
    <property type="protein sequence ID" value="ORC36631.1"/>
    <property type="molecule type" value="Genomic_DNA"/>
</dbReference>
<dbReference type="SUPFAM" id="SSF53850">
    <property type="entry name" value="Periplasmic binding protein-like II"/>
    <property type="match status" value="1"/>
</dbReference>
<dbReference type="InterPro" id="IPR042100">
    <property type="entry name" value="Bug_dom1"/>
</dbReference>
<evidence type="ECO:0000256" key="2">
    <source>
        <dbReference type="SAM" id="SignalP"/>
    </source>
</evidence>
<organism evidence="3 4">
    <name type="scientific">Marispirochaeta aestuarii</name>
    <dbReference type="NCBI Taxonomy" id="1963862"/>
    <lineage>
        <taxon>Bacteria</taxon>
        <taxon>Pseudomonadati</taxon>
        <taxon>Spirochaetota</taxon>
        <taxon>Spirochaetia</taxon>
        <taxon>Spirochaetales</taxon>
        <taxon>Spirochaetaceae</taxon>
        <taxon>Marispirochaeta</taxon>
    </lineage>
</organism>
<dbReference type="CDD" id="cd07012">
    <property type="entry name" value="PBP2_Bug_TTT"/>
    <property type="match status" value="1"/>
</dbReference>
<dbReference type="RefSeq" id="WP_083049202.1">
    <property type="nucleotide sequence ID" value="NZ_MWQY01000005.1"/>
</dbReference>
<gene>
    <name evidence="3" type="ORF">B4O97_06085</name>
</gene>
<feature type="chain" id="PRO_5012960042" description="ABC transporter substrate-binding protein" evidence="2">
    <location>
        <begin position="20"/>
        <end position="320"/>
    </location>
</feature>
<reference evidence="3 4" key="1">
    <citation type="submission" date="2017-03" db="EMBL/GenBank/DDBJ databases">
        <title>Draft Genome sequence of Marispirochaeta sp. strain JC444.</title>
        <authorList>
            <person name="Shivani Y."/>
            <person name="Subhash Y."/>
            <person name="Sasikala C."/>
            <person name="Ramana C."/>
        </authorList>
    </citation>
    <scope>NUCLEOTIDE SEQUENCE [LARGE SCALE GENOMIC DNA]</scope>
    <source>
        <strain evidence="3 4">JC444</strain>
    </source>
</reference>
<comment type="caution">
    <text evidence="3">The sequence shown here is derived from an EMBL/GenBank/DDBJ whole genome shotgun (WGS) entry which is preliminary data.</text>
</comment>
<protein>
    <recommendedName>
        <fullName evidence="5">ABC transporter substrate-binding protein</fullName>
    </recommendedName>
</protein>
<dbReference type="PANTHER" id="PTHR42928">
    <property type="entry name" value="TRICARBOXYLATE-BINDING PROTEIN"/>
    <property type="match status" value="1"/>
</dbReference>
<keyword evidence="2" id="KW-0732">Signal</keyword>
<dbReference type="OrthoDB" id="8880247at2"/>
<evidence type="ECO:0000313" key="4">
    <source>
        <dbReference type="Proteomes" id="UP000192343"/>
    </source>
</evidence>
<evidence type="ECO:0000313" key="3">
    <source>
        <dbReference type="EMBL" id="ORC36631.1"/>
    </source>
</evidence>
<dbReference type="InterPro" id="IPR005064">
    <property type="entry name" value="BUG"/>
</dbReference>
<feature type="signal peptide" evidence="2">
    <location>
        <begin position="1"/>
        <end position="19"/>
    </location>
</feature>
<dbReference type="PANTHER" id="PTHR42928:SF5">
    <property type="entry name" value="BLR1237 PROTEIN"/>
    <property type="match status" value="1"/>
</dbReference>
<sequence>MKKFLAVLLILGLSLVVFAEGQGEAKKIDYPTKPIHMVVPWAAGGGTDAVARVLAKEAEPFLGTTIVVENRTGGGGAVGHSAVSQAKPDGYLIGLTTVELIIQPHIQEVPYSHEEMAPIIQVNSDPAAITVPADSEWDTLEEFLDYARAHPGELQCSGTGYAGIWHIALLDLSQKSGTEFTFVPSQGAAPAVTELLGGHIDFVSCSPPEVAAQVEAGQLKMLAVSGNERHPNFPDVPTMAELGYDVQTTVWRGVQAPKGTPQEIIDILHDAFKKAYESENFKKTMNNVGLGMVYRNGEDFKKMIAESYDTFGEIVSAFDL</sequence>
<evidence type="ECO:0008006" key="5">
    <source>
        <dbReference type="Google" id="ProtNLM"/>
    </source>
</evidence>
<dbReference type="PIRSF" id="PIRSF017082">
    <property type="entry name" value="YflP"/>
    <property type="match status" value="1"/>
</dbReference>
<dbReference type="AlphaFoldDB" id="A0A1Y1S0I1"/>
<dbReference type="Proteomes" id="UP000192343">
    <property type="component" value="Unassembled WGS sequence"/>
</dbReference>
<dbReference type="Gene3D" id="3.40.190.150">
    <property type="entry name" value="Bordetella uptake gene, domain 1"/>
    <property type="match status" value="1"/>
</dbReference>
<accession>A0A1Y1S0I1</accession>
<dbReference type="Gene3D" id="3.40.190.10">
    <property type="entry name" value="Periplasmic binding protein-like II"/>
    <property type="match status" value="1"/>
</dbReference>
<name>A0A1Y1S0I1_9SPIO</name>
<keyword evidence="4" id="KW-1185">Reference proteome</keyword>
<dbReference type="Pfam" id="PF03401">
    <property type="entry name" value="TctC"/>
    <property type="match status" value="1"/>
</dbReference>